<evidence type="ECO:0000256" key="1">
    <source>
        <dbReference type="ARBA" id="ARBA00006194"/>
    </source>
</evidence>
<dbReference type="NCBIfam" id="TIGR03632">
    <property type="entry name" value="uS11_bact"/>
    <property type="match status" value="1"/>
</dbReference>
<gene>
    <name evidence="7 9" type="primary">rpsK</name>
    <name evidence="9" type="ORF">HYD_3620</name>
</gene>
<evidence type="ECO:0000313" key="10">
    <source>
        <dbReference type="Proteomes" id="UP001320209"/>
    </source>
</evidence>
<protein>
    <recommendedName>
        <fullName evidence="6 7">Small ribosomal subunit protein uS11</fullName>
    </recommendedName>
</protein>
<evidence type="ECO:0000256" key="2">
    <source>
        <dbReference type="ARBA" id="ARBA00022730"/>
    </source>
</evidence>
<dbReference type="InterPro" id="IPR036967">
    <property type="entry name" value="Ribosomal_uS11_sf"/>
</dbReference>
<dbReference type="PANTHER" id="PTHR11759">
    <property type="entry name" value="40S RIBOSOMAL PROTEIN S14/30S RIBOSOMAL PROTEIN S11"/>
    <property type="match status" value="1"/>
</dbReference>
<dbReference type="Gene3D" id="3.30.420.80">
    <property type="entry name" value="Ribosomal protein S11"/>
    <property type="match status" value="1"/>
</dbReference>
<dbReference type="RefSeq" id="WP_236864416.1">
    <property type="nucleotide sequence ID" value="NZ_AP025225.1"/>
</dbReference>
<dbReference type="InterPro" id="IPR018102">
    <property type="entry name" value="Ribosomal_uS11_CS"/>
</dbReference>
<dbReference type="NCBIfam" id="NF003698">
    <property type="entry name" value="PRK05309.1"/>
    <property type="match status" value="1"/>
</dbReference>
<evidence type="ECO:0000256" key="7">
    <source>
        <dbReference type="HAMAP-Rule" id="MF_01310"/>
    </source>
</evidence>
<keyword evidence="4 7" id="KW-0689">Ribosomal protein</keyword>
<name>A0ABM7V8V0_9PROT</name>
<dbReference type="PROSITE" id="PS00054">
    <property type="entry name" value="RIBOSOMAL_S11"/>
    <property type="match status" value="1"/>
</dbReference>
<dbReference type="Proteomes" id="UP001320209">
    <property type="component" value="Chromosome"/>
</dbReference>
<keyword evidence="3 7" id="KW-0694">RNA-binding</keyword>
<reference evidence="9" key="1">
    <citation type="submission" date="2021-10" db="EMBL/GenBank/DDBJ databases">
        <title>Genome Sequence of The Candidatus Hydrogeosomobacter endosymbioticus, an Intracellular Bacterial Symbiont of the Anaerobic Ciliate GW7.</title>
        <authorList>
            <person name="Shiohama Y."/>
            <person name="Shinzato N."/>
        </authorList>
    </citation>
    <scope>NUCLEOTIDE SEQUENCE [LARGE SCALE GENOMIC DNA]</scope>
    <source>
        <strain evidence="9">200920</strain>
    </source>
</reference>
<accession>A0ABM7V8V0</accession>
<dbReference type="Pfam" id="PF00411">
    <property type="entry name" value="Ribosomal_S11"/>
    <property type="match status" value="1"/>
</dbReference>
<comment type="function">
    <text evidence="7">Located on the platform of the 30S subunit, it bridges several disparate RNA helices of the 16S rRNA. Forms part of the Shine-Dalgarno cleft in the 70S ribosome.</text>
</comment>
<keyword evidence="10" id="KW-1185">Reference proteome</keyword>
<dbReference type="PIRSF" id="PIRSF002131">
    <property type="entry name" value="Ribosomal_S11"/>
    <property type="match status" value="1"/>
</dbReference>
<dbReference type="InterPro" id="IPR001971">
    <property type="entry name" value="Ribosomal_uS11"/>
</dbReference>
<dbReference type="GO" id="GO:0005840">
    <property type="term" value="C:ribosome"/>
    <property type="evidence" value="ECO:0007669"/>
    <property type="project" value="UniProtKB-KW"/>
</dbReference>
<evidence type="ECO:0000256" key="3">
    <source>
        <dbReference type="ARBA" id="ARBA00022884"/>
    </source>
</evidence>
<keyword evidence="2 7" id="KW-0699">rRNA-binding</keyword>
<evidence type="ECO:0000256" key="5">
    <source>
        <dbReference type="ARBA" id="ARBA00023274"/>
    </source>
</evidence>
<evidence type="ECO:0000256" key="4">
    <source>
        <dbReference type="ARBA" id="ARBA00022980"/>
    </source>
</evidence>
<evidence type="ECO:0000256" key="8">
    <source>
        <dbReference type="RuleBase" id="RU003629"/>
    </source>
</evidence>
<proteinExistence type="inferred from homology"/>
<dbReference type="SUPFAM" id="SSF53137">
    <property type="entry name" value="Translational machinery components"/>
    <property type="match status" value="1"/>
</dbReference>
<organism evidence="9 10">
    <name type="scientific">Candidatus Hydrogenosomobacter endosymbioticus</name>
    <dbReference type="NCBI Taxonomy" id="2558174"/>
    <lineage>
        <taxon>Bacteria</taxon>
        <taxon>Pseudomonadati</taxon>
        <taxon>Pseudomonadota</taxon>
        <taxon>Alphaproteobacteria</taxon>
        <taxon>Holosporales</taxon>
        <taxon>Holosporaceae</taxon>
        <taxon>Candidatus Hydrogenosomobacter</taxon>
    </lineage>
</organism>
<dbReference type="EMBL" id="AP025225">
    <property type="protein sequence ID" value="BDB96229.1"/>
    <property type="molecule type" value="Genomic_DNA"/>
</dbReference>
<sequence>MAREGGRRPSRTVVSGVVYITSTFNNTTILVTDVQGNALAWSTAGLVGFSGSKQSTPYAAQIAAEDVAKKLQPFGVKSLEVLMKGPGSGKEAVVRSLHSAGFNISSMRDVTPMPHNGCKPRKQRRI</sequence>
<comment type="subunit">
    <text evidence="7">Part of the 30S ribosomal subunit. Interacts with proteins S7 and S18. Binds to IF-3.</text>
</comment>
<keyword evidence="5 7" id="KW-0687">Ribonucleoprotein</keyword>
<comment type="similarity">
    <text evidence="1 7 8">Belongs to the universal ribosomal protein uS11 family.</text>
</comment>
<dbReference type="HAMAP" id="MF_01310">
    <property type="entry name" value="Ribosomal_uS11"/>
    <property type="match status" value="1"/>
</dbReference>
<evidence type="ECO:0000256" key="6">
    <source>
        <dbReference type="ARBA" id="ARBA00035160"/>
    </source>
</evidence>
<dbReference type="InterPro" id="IPR019981">
    <property type="entry name" value="Ribosomal_uS11_bac-type"/>
</dbReference>
<evidence type="ECO:0000313" key="9">
    <source>
        <dbReference type="EMBL" id="BDB96229.1"/>
    </source>
</evidence>